<comment type="caution">
    <text evidence="2">The sequence shown here is derived from an EMBL/GenBank/DDBJ whole genome shotgun (WGS) entry which is preliminary data.</text>
</comment>
<dbReference type="EMBL" id="BPNN01000019">
    <property type="protein sequence ID" value="GJA63044.1"/>
    <property type="molecule type" value="Genomic_DNA"/>
</dbReference>
<dbReference type="GO" id="GO:0016757">
    <property type="term" value="F:glycosyltransferase activity"/>
    <property type="evidence" value="ECO:0007669"/>
    <property type="project" value="TreeGrafter"/>
</dbReference>
<name>A0AA37CVY4_AERCA</name>
<gene>
    <name evidence="2" type="ORF">KAM351_16550</name>
</gene>
<evidence type="ECO:0000313" key="2">
    <source>
        <dbReference type="EMBL" id="GJA63044.1"/>
    </source>
</evidence>
<protein>
    <recommendedName>
        <fullName evidence="1">Glycosyltransferase subfamily 4-like N-terminal domain-containing protein</fullName>
    </recommendedName>
</protein>
<dbReference type="Pfam" id="PF13692">
    <property type="entry name" value="Glyco_trans_1_4"/>
    <property type="match status" value="1"/>
</dbReference>
<dbReference type="SUPFAM" id="SSF53756">
    <property type="entry name" value="UDP-Glycosyltransferase/glycogen phosphorylase"/>
    <property type="match status" value="1"/>
</dbReference>
<proteinExistence type="predicted"/>
<dbReference type="AlphaFoldDB" id="A0AA37CVY4"/>
<sequence>MRILFYSDSVPIGGHELMSIRLANVLSESTDFELAFMGPDTFSELLSHKVKIINNIVKPRPLNGSFGMFFVMDYFAIQKELNKYKPDLIVVCQGTIELGIKAVIVARFLGIKVISYIPLVIDLVSTKSKFFPRLRNLINRYLYKLPDGYITISSYHKKQLQKKSDKDISLLHNWAEHQDLKSRPIIEERRDLFEWINHEKASGQTVILIIGRIEFKHKQQDKFLDCLDKGMLNSNISVVFAGIGSDSLTLEDLIKRTNTNRVYYAGMVKDVRLLYSSADGLCICSSFEGVPLVLLEAVNWSLPVFSFDFDAVRDYLPSNLLVRNQDFEQLIQCINRYDFSAGRIKYSMSYKSPTIGDVDAILKQIVKTVKG</sequence>
<evidence type="ECO:0000259" key="1">
    <source>
        <dbReference type="Pfam" id="PF13439"/>
    </source>
</evidence>
<accession>A0AA37CVY4</accession>
<dbReference type="Proteomes" id="UP000886934">
    <property type="component" value="Unassembled WGS sequence"/>
</dbReference>
<organism evidence="2 3">
    <name type="scientific">Aeromonas caviae</name>
    <name type="common">Aeromonas punctata</name>
    <dbReference type="NCBI Taxonomy" id="648"/>
    <lineage>
        <taxon>Bacteria</taxon>
        <taxon>Pseudomonadati</taxon>
        <taxon>Pseudomonadota</taxon>
        <taxon>Gammaproteobacteria</taxon>
        <taxon>Aeromonadales</taxon>
        <taxon>Aeromonadaceae</taxon>
        <taxon>Aeromonas</taxon>
    </lineage>
</organism>
<dbReference type="InterPro" id="IPR050194">
    <property type="entry name" value="Glycosyltransferase_grp1"/>
</dbReference>
<dbReference type="Gene3D" id="3.40.50.2000">
    <property type="entry name" value="Glycogen Phosphorylase B"/>
    <property type="match status" value="2"/>
</dbReference>
<dbReference type="Pfam" id="PF13439">
    <property type="entry name" value="Glyco_transf_4"/>
    <property type="match status" value="1"/>
</dbReference>
<feature type="domain" description="Glycosyltransferase subfamily 4-like N-terminal" evidence="1">
    <location>
        <begin position="12"/>
        <end position="173"/>
    </location>
</feature>
<reference evidence="2" key="1">
    <citation type="submission" date="2021-07" db="EMBL/GenBank/DDBJ databases">
        <title>Draft genome sequence of carbapenem-resistant Aeromonas spp. in Japan.</title>
        <authorList>
            <person name="Maehana S."/>
            <person name="Suzuki M."/>
            <person name="Kitasato H."/>
        </authorList>
    </citation>
    <scope>NUCLEOTIDE SEQUENCE</scope>
    <source>
        <strain evidence="2">KAM351</strain>
    </source>
</reference>
<dbReference type="InterPro" id="IPR028098">
    <property type="entry name" value="Glyco_trans_4-like_N"/>
</dbReference>
<dbReference type="RefSeq" id="WP_223936703.1">
    <property type="nucleotide sequence ID" value="NZ_BPND01000022.1"/>
</dbReference>
<dbReference type="PANTHER" id="PTHR45947">
    <property type="entry name" value="SULFOQUINOVOSYL TRANSFERASE SQD2"/>
    <property type="match status" value="1"/>
</dbReference>
<dbReference type="PANTHER" id="PTHR45947:SF3">
    <property type="entry name" value="SULFOQUINOVOSYL TRANSFERASE SQD2"/>
    <property type="match status" value="1"/>
</dbReference>
<evidence type="ECO:0000313" key="3">
    <source>
        <dbReference type="Proteomes" id="UP000886934"/>
    </source>
</evidence>